<dbReference type="GO" id="GO:0031125">
    <property type="term" value="P:rRNA 3'-end processing"/>
    <property type="evidence" value="ECO:0007669"/>
    <property type="project" value="TreeGrafter"/>
</dbReference>
<proteinExistence type="predicted"/>
<dbReference type="EMBL" id="WEID01000008">
    <property type="protein sequence ID" value="KAB8139031.1"/>
    <property type="molecule type" value="Genomic_DNA"/>
</dbReference>
<dbReference type="Proteomes" id="UP000480246">
    <property type="component" value="Unassembled WGS sequence"/>
</dbReference>
<evidence type="ECO:0000313" key="2">
    <source>
        <dbReference type="EMBL" id="KAB8139031.1"/>
    </source>
</evidence>
<sequence length="411" mass="47373">MTNRYYFYQTIPIQYSLSDQQKEEILSAYLPPTLPESNTEQAFNLQETPKGTSVATRVLLNDFDIKQTKTKKSFLKITFSNQAGNIPAKMWDNNNSVETTVPLLEESGVFDIKGQVDEFNGFKSITIHNISPCKEEIDPFELLAYTKQDLDQLTTELFAYIYELEQPYKTIALNAMDKLWDSFKLSPAAKGFHHNYLGGLLKHTIGLMRFCRYITVLEENPFRAVIKLIHKVETQYKQEIWESLKQDEPTRSFVWKDTIDHLYSMLHGMSEHKYDSIHYDALMTSILFHDIGKLLEYDYAGRTADVFHYLYPTAVFDNPAKKQSGIAMDPLGLMIGHIPYGVLLLNKVIEDNQIAISMEAIHLMSHCILCHHGLPEWGSAVRKPLSLEGYIIHIVDYLDSRYENTESDDEK</sequence>
<gene>
    <name evidence="2" type="ORF">F9U64_02210</name>
</gene>
<reference evidence="2 3" key="1">
    <citation type="submission" date="2019-10" db="EMBL/GenBank/DDBJ databases">
        <title>Gracilibacillus sp. nov. isolated from rice seeds.</title>
        <authorList>
            <person name="He S."/>
        </authorList>
    </citation>
    <scope>NUCLEOTIDE SEQUENCE [LARGE SCALE GENOMIC DNA]</scope>
    <source>
        <strain evidence="2 3">TD8</strain>
    </source>
</reference>
<dbReference type="AlphaFoldDB" id="A0A7C8GVD3"/>
<dbReference type="CDD" id="cd00077">
    <property type="entry name" value="HDc"/>
    <property type="match status" value="1"/>
</dbReference>
<evidence type="ECO:0000313" key="3">
    <source>
        <dbReference type="Proteomes" id="UP000480246"/>
    </source>
</evidence>
<dbReference type="InterPro" id="IPR050798">
    <property type="entry name" value="YhaM_exoribonuc/phosphodiest"/>
</dbReference>
<keyword evidence="1" id="KW-0378">Hydrolase</keyword>
<dbReference type="OrthoDB" id="9778453at2"/>
<dbReference type="RefSeq" id="WP_153401206.1">
    <property type="nucleotide sequence ID" value="NZ_ML762424.1"/>
</dbReference>
<comment type="caution">
    <text evidence="2">The sequence shown here is derived from an EMBL/GenBank/DDBJ whole genome shotgun (WGS) entry which is preliminary data.</text>
</comment>
<dbReference type="PANTHER" id="PTHR37294:SF1">
    <property type="entry name" value="3'-5' EXORIBONUCLEASE YHAM"/>
    <property type="match status" value="1"/>
</dbReference>
<dbReference type="InterPro" id="IPR003607">
    <property type="entry name" value="HD/PDEase_dom"/>
</dbReference>
<protein>
    <submittedName>
        <fullName evidence="2">HD domain-containing protein</fullName>
    </submittedName>
</protein>
<name>A0A7C8GVD3_9BACI</name>
<evidence type="ECO:0000256" key="1">
    <source>
        <dbReference type="ARBA" id="ARBA00022801"/>
    </source>
</evidence>
<dbReference type="PANTHER" id="PTHR37294">
    <property type="entry name" value="3'-5' EXORIBONUCLEASE YHAM"/>
    <property type="match status" value="1"/>
</dbReference>
<keyword evidence="3" id="KW-1185">Reference proteome</keyword>
<dbReference type="GO" id="GO:0016787">
    <property type="term" value="F:hydrolase activity"/>
    <property type="evidence" value="ECO:0007669"/>
    <property type="project" value="UniProtKB-KW"/>
</dbReference>
<organism evidence="2 3">
    <name type="scientific">Gracilibacillus oryzae</name>
    <dbReference type="NCBI Taxonomy" id="1672701"/>
    <lineage>
        <taxon>Bacteria</taxon>
        <taxon>Bacillati</taxon>
        <taxon>Bacillota</taxon>
        <taxon>Bacilli</taxon>
        <taxon>Bacillales</taxon>
        <taxon>Bacillaceae</taxon>
        <taxon>Gracilibacillus</taxon>
    </lineage>
</organism>
<dbReference type="SUPFAM" id="SSF109604">
    <property type="entry name" value="HD-domain/PDEase-like"/>
    <property type="match status" value="1"/>
</dbReference>
<accession>A0A7C8GVD3</accession>